<proteinExistence type="predicted"/>
<feature type="compositionally biased region" description="Basic and acidic residues" evidence="1">
    <location>
        <begin position="92"/>
        <end position="101"/>
    </location>
</feature>
<gene>
    <name evidence="2" type="ORF">ANIA_06301</name>
</gene>
<evidence type="ECO:0000256" key="1">
    <source>
        <dbReference type="SAM" id="MobiDB-lite"/>
    </source>
</evidence>
<dbReference type="KEGG" id="ani:ANIA_06301"/>
<evidence type="ECO:0000313" key="2">
    <source>
        <dbReference type="EMBL" id="CBF69750.1"/>
    </source>
</evidence>
<dbReference type="AlphaFoldDB" id="Q5AZH9"/>
<reference evidence="3" key="1">
    <citation type="journal article" date="2005" name="Nature">
        <title>Sequencing of Aspergillus nidulans and comparative analysis with A. fumigatus and A. oryzae.</title>
        <authorList>
            <person name="Galagan J.E."/>
            <person name="Calvo S.E."/>
            <person name="Cuomo C."/>
            <person name="Ma L.J."/>
            <person name="Wortman J.R."/>
            <person name="Batzoglou S."/>
            <person name="Lee S.I."/>
            <person name="Basturkmen M."/>
            <person name="Spevak C.C."/>
            <person name="Clutterbuck J."/>
            <person name="Kapitonov V."/>
            <person name="Jurka J."/>
            <person name="Scazzocchio C."/>
            <person name="Farman M."/>
            <person name="Butler J."/>
            <person name="Purcell S."/>
            <person name="Harris S."/>
            <person name="Braus G.H."/>
            <person name="Draht O."/>
            <person name="Busch S."/>
            <person name="D'Enfert C."/>
            <person name="Bouchier C."/>
            <person name="Goldman G.H."/>
            <person name="Bell-Pedersen D."/>
            <person name="Griffiths-Jones S."/>
            <person name="Doonan J.H."/>
            <person name="Yu J."/>
            <person name="Vienken K."/>
            <person name="Pain A."/>
            <person name="Freitag M."/>
            <person name="Selker E.U."/>
            <person name="Archer D.B."/>
            <person name="Penalva M.A."/>
            <person name="Oakley B.R."/>
            <person name="Momany M."/>
            <person name="Tanaka T."/>
            <person name="Kumagai T."/>
            <person name="Asai K."/>
            <person name="Machida M."/>
            <person name="Nierman W.C."/>
            <person name="Denning D.W."/>
            <person name="Caddick M."/>
            <person name="Hynes M."/>
            <person name="Paoletti M."/>
            <person name="Fischer R."/>
            <person name="Miller B."/>
            <person name="Dyer P."/>
            <person name="Sachs M.S."/>
            <person name="Osmani S.A."/>
            <person name="Birren B.W."/>
        </authorList>
    </citation>
    <scope>NUCLEOTIDE SEQUENCE [LARGE SCALE GENOMIC DNA]</scope>
    <source>
        <strain evidence="3">FGSC A4 / ATCC 38163 / CBS 112.46 / NRRL 194 / M139</strain>
    </source>
</reference>
<dbReference type="EMBL" id="BN001301">
    <property type="protein sequence ID" value="CBF69750.1"/>
    <property type="molecule type" value="Genomic_DNA"/>
</dbReference>
<dbReference type="RefSeq" id="XP_663905.1">
    <property type="nucleotide sequence ID" value="XM_658813.2"/>
</dbReference>
<keyword evidence="3" id="KW-1185">Reference proteome</keyword>
<feature type="compositionally biased region" description="Basic and acidic residues" evidence="1">
    <location>
        <begin position="53"/>
        <end position="74"/>
    </location>
</feature>
<dbReference type="OrthoDB" id="5386823at2759"/>
<name>Q5AZH9_EMENI</name>
<dbReference type="eggNOG" id="ENOG502STCV">
    <property type="taxonomic scope" value="Eukaryota"/>
</dbReference>
<dbReference type="Proteomes" id="UP000000560">
    <property type="component" value="Chromosome I"/>
</dbReference>
<protein>
    <submittedName>
        <fullName evidence="2">Uncharacterized protein</fullName>
    </submittedName>
</protein>
<dbReference type="GeneID" id="2870975"/>
<dbReference type="HOGENOM" id="CLU_135725_1_0_1"/>
<accession>C8V191</accession>
<feature type="region of interest" description="Disordered" evidence="1">
    <location>
        <begin position="1"/>
        <end position="111"/>
    </location>
</feature>
<dbReference type="OMA" id="RQQGYGP"/>
<reference evidence="3" key="2">
    <citation type="journal article" date="2009" name="Fungal Genet. Biol.">
        <title>The 2008 update of the Aspergillus nidulans genome annotation: a community effort.</title>
        <authorList>
            <person name="Wortman J.R."/>
            <person name="Gilsenan J.M."/>
            <person name="Joardar V."/>
            <person name="Deegan J."/>
            <person name="Clutterbuck J."/>
            <person name="Andersen M.R."/>
            <person name="Archer D."/>
            <person name="Bencina M."/>
            <person name="Braus G."/>
            <person name="Coutinho P."/>
            <person name="von Dohren H."/>
            <person name="Doonan J."/>
            <person name="Driessen A.J."/>
            <person name="Durek P."/>
            <person name="Espeso E."/>
            <person name="Fekete E."/>
            <person name="Flipphi M."/>
            <person name="Estrada C.G."/>
            <person name="Geysens S."/>
            <person name="Goldman G."/>
            <person name="de Groot P.W."/>
            <person name="Hansen K."/>
            <person name="Harris S.D."/>
            <person name="Heinekamp T."/>
            <person name="Helmstaedt K."/>
            <person name="Henrissat B."/>
            <person name="Hofmann G."/>
            <person name="Homan T."/>
            <person name="Horio T."/>
            <person name="Horiuchi H."/>
            <person name="James S."/>
            <person name="Jones M."/>
            <person name="Karaffa L."/>
            <person name="Karanyi Z."/>
            <person name="Kato M."/>
            <person name="Keller N."/>
            <person name="Kelly D.E."/>
            <person name="Kiel J.A."/>
            <person name="Kim J.M."/>
            <person name="van der Klei I.J."/>
            <person name="Klis F.M."/>
            <person name="Kovalchuk A."/>
            <person name="Krasevec N."/>
            <person name="Kubicek C.P."/>
            <person name="Liu B."/>
            <person name="Maccabe A."/>
            <person name="Meyer V."/>
            <person name="Mirabito P."/>
            <person name="Miskei M."/>
            <person name="Mos M."/>
            <person name="Mullins J."/>
            <person name="Nelson D.R."/>
            <person name="Nielsen J."/>
            <person name="Oakley B.R."/>
            <person name="Osmani S.A."/>
            <person name="Pakula T."/>
            <person name="Paszewski A."/>
            <person name="Paulsen I."/>
            <person name="Pilsyk S."/>
            <person name="Pocsi I."/>
            <person name="Punt P.J."/>
            <person name="Ram A.F."/>
            <person name="Ren Q."/>
            <person name="Robellet X."/>
            <person name="Robson G."/>
            <person name="Seiboth B."/>
            <person name="van Solingen P."/>
            <person name="Specht T."/>
            <person name="Sun J."/>
            <person name="Taheri-Talesh N."/>
            <person name="Takeshita N."/>
            <person name="Ussery D."/>
            <person name="vanKuyk P.A."/>
            <person name="Visser H."/>
            <person name="van de Vondervoort P.J."/>
            <person name="de Vries R.P."/>
            <person name="Walton J."/>
            <person name="Xiang X."/>
            <person name="Xiong Y."/>
            <person name="Zeng A.P."/>
            <person name="Brandt B.W."/>
            <person name="Cornell M.J."/>
            <person name="van den Hondel C.A."/>
            <person name="Visser J."/>
            <person name="Oliver S.G."/>
            <person name="Turner G."/>
        </authorList>
    </citation>
    <scope>GENOME REANNOTATION</scope>
    <source>
        <strain evidence="3">FGSC A4 / ATCC 38163 / CBS 112.46 / NRRL 194 / M139</strain>
    </source>
</reference>
<sequence length="111" mass="12072">MTDTKLMDIEAGGEQTQYEGVRQFSKTPEKQTGQLGYNLPHTKSQTRTTLAGDHSEAKAKREDSKLAHKLELGERTSGITGYTNESSDETEHDAAKSRREQGYGPGSGIGA</sequence>
<feature type="compositionally biased region" description="Polar residues" evidence="1">
    <location>
        <begin position="14"/>
        <end position="49"/>
    </location>
</feature>
<evidence type="ECO:0000313" key="3">
    <source>
        <dbReference type="Proteomes" id="UP000000560"/>
    </source>
</evidence>
<dbReference type="InParanoid" id="Q5AZH9"/>
<accession>Q5AZH9</accession>
<organism evidence="2 3">
    <name type="scientific">Emericella nidulans (strain FGSC A4 / ATCC 38163 / CBS 112.46 / NRRL 194 / M139)</name>
    <name type="common">Aspergillus nidulans</name>
    <dbReference type="NCBI Taxonomy" id="227321"/>
    <lineage>
        <taxon>Eukaryota</taxon>
        <taxon>Fungi</taxon>
        <taxon>Dikarya</taxon>
        <taxon>Ascomycota</taxon>
        <taxon>Pezizomycotina</taxon>
        <taxon>Eurotiomycetes</taxon>
        <taxon>Eurotiomycetidae</taxon>
        <taxon>Eurotiales</taxon>
        <taxon>Aspergillaceae</taxon>
        <taxon>Aspergillus</taxon>
        <taxon>Aspergillus subgen. Nidulantes</taxon>
    </lineage>
</organism>